<feature type="coiled-coil region" evidence="1">
    <location>
        <begin position="433"/>
        <end position="460"/>
    </location>
</feature>
<dbReference type="OrthoDB" id="397634at2"/>
<sequence length="1032" mass="117562">MNKRKLTLTLSTALPITFVLGVALGAIPTGVVLQKQNNALKAQNNSLLVQIKQLREQNKLDQDNQKSLNAQNQRLQIMIKDLQETNLSNKDFSASLDALANELNSGKNTEEIIKNVGYKQLKTPLLSFKNSLKEKINMLSDSLNDQLQNNNVLKQDTKNIIKDSINKGKDLLKSINENTFSDIESTKESLEKIIKSQNIFLIQITNALELMSSQLNKNLEQVKENTQNIKTRNKQIRSLIEQGNSTLNFYLEKIVELKNALINFKNSNFDNLQNLPSIKSIKDSIAQVSSFFDTKQVIISELLKTSQNKLASINLENDFESPLSTYNLENVNQIFEQILSKYEQIRNNIIKLYNDENTKQSNELFTQNQLVKNLQSQKQQTDEQIATLSQSKSELEANIAAIKNDLMTNLGTMLDNQISSLSGIEDTIRSSSVNEAESLANRLKTRINALMDLKNKYTAENYTQTFAPTVQQALSSAQEVIEEYKKNILDPLKAEYQKTLANLNSTKEQLSSTQFQLNVKHQELATVQSNLTSIQNELSQSKNFLETTKASLKSAQSELKQINSEVSNNKNQVKSAYDAIKSVLDNLKTKARTFLAEVDQNLDVSLLNNALREEVPAFNSKNSLGQMQLSVKKVIDLSEKLNNAFVLAVEQNYVLKAQNQQQNINSLQKSKDQLENNIKTLNQTKYLFTNNLSTDVASVSREYQLRKTAAIKIKDSAQAKGLNVANMNTLLSLNELSNPGSNFEKQIDFVKKYSQRIADLTNESVKLQNLIIDKSKTELNFSSENLKQKNRKIEQLKQQIKNDVSKDLIKSLEKQKNQYLKQYQEEAQKLKDLTTKYTKFKNIILNSNIYKNARKKVSDSEGEHFGSNTPATGYTDFVNDKEEYGKYFNQFNSGEVPQRVFVINKINVLPVNKYGFEFKFKIYYIDDKEQDEFEKVKEKEITISADDFKFKKERVFKLSNRVNQVEGGSQVSEELVVIKRIDNGKFEFTNVLGTSFRSHSQGLETFDPYSSKAFYNIPVYAQNPMINVQEVK</sequence>
<name>A0A449B0X2_9BACT</name>
<protein>
    <submittedName>
        <fullName evidence="2">Uncharacterized protein</fullName>
    </submittedName>
</protein>
<feature type="coiled-coil region" evidence="1">
    <location>
        <begin position="37"/>
        <end position="85"/>
    </location>
</feature>
<evidence type="ECO:0000313" key="2">
    <source>
        <dbReference type="EMBL" id="VEU74259.1"/>
    </source>
</evidence>
<keyword evidence="1" id="KW-0175">Coiled coil</keyword>
<feature type="coiled-coil region" evidence="1">
    <location>
        <begin position="750"/>
        <end position="836"/>
    </location>
</feature>
<dbReference type="AlphaFoldDB" id="A0A449B0X2"/>
<dbReference type="Gene3D" id="1.20.120.330">
    <property type="entry name" value="Nucleotidyltransferases domain 2"/>
    <property type="match status" value="1"/>
</dbReference>
<dbReference type="RefSeq" id="WP_129725103.1">
    <property type="nucleotide sequence ID" value="NZ_LR215036.1"/>
</dbReference>
<dbReference type="Proteomes" id="UP000290985">
    <property type="component" value="Chromosome"/>
</dbReference>
<reference evidence="2 3" key="1">
    <citation type="submission" date="2019-01" db="EMBL/GenBank/DDBJ databases">
        <authorList>
            <consortium name="Pathogen Informatics"/>
        </authorList>
    </citation>
    <scope>NUCLEOTIDE SEQUENCE [LARGE SCALE GENOMIC DNA]</scope>
    <source>
        <strain evidence="2 3">NCTC10181</strain>
    </source>
</reference>
<evidence type="ECO:0000313" key="3">
    <source>
        <dbReference type="Proteomes" id="UP000290985"/>
    </source>
</evidence>
<keyword evidence="3" id="KW-1185">Reference proteome</keyword>
<feature type="coiled-coil region" evidence="1">
    <location>
        <begin position="328"/>
        <end position="405"/>
    </location>
</feature>
<dbReference type="EMBL" id="LR215036">
    <property type="protein sequence ID" value="VEU74259.1"/>
    <property type="molecule type" value="Genomic_DNA"/>
</dbReference>
<feature type="coiled-coil region" evidence="1">
    <location>
        <begin position="205"/>
        <end position="232"/>
    </location>
</feature>
<organism evidence="2 3">
    <name type="scientific">Mycoplasmopsis citelli</name>
    <dbReference type="NCBI Taxonomy" id="171281"/>
    <lineage>
        <taxon>Bacteria</taxon>
        <taxon>Bacillati</taxon>
        <taxon>Mycoplasmatota</taxon>
        <taxon>Mycoplasmoidales</taxon>
        <taxon>Metamycoplasmataceae</taxon>
        <taxon>Mycoplasmopsis</taxon>
    </lineage>
</organism>
<feature type="coiled-coil region" evidence="1">
    <location>
        <begin position="657"/>
        <end position="684"/>
    </location>
</feature>
<evidence type="ECO:0000256" key="1">
    <source>
        <dbReference type="SAM" id="Coils"/>
    </source>
</evidence>
<feature type="coiled-coil region" evidence="1">
    <location>
        <begin position="545"/>
        <end position="572"/>
    </location>
</feature>
<accession>A0A449B0X2</accession>
<gene>
    <name evidence="2" type="ORF">NCTC10181_00094</name>
</gene>
<proteinExistence type="predicted"/>
<dbReference type="KEGG" id="mcit:NCTC10181_00094"/>